<accession>A0ABR9LA23</accession>
<protein>
    <recommendedName>
        <fullName evidence="1">GIY-YIG domain-containing protein</fullName>
    </recommendedName>
</protein>
<evidence type="ECO:0000259" key="1">
    <source>
        <dbReference type="Pfam" id="PF26468"/>
    </source>
</evidence>
<dbReference type="InterPro" id="IPR058782">
    <property type="entry name" value="GIY_YIG_3"/>
</dbReference>
<comment type="caution">
    <text evidence="2">The sequence shown here is derived from an EMBL/GenBank/DDBJ whole genome shotgun (WGS) entry which is preliminary data.</text>
</comment>
<proteinExistence type="predicted"/>
<organism evidence="2 3">
    <name type="scientific">Amycolatopsis roodepoortensis</name>
    <dbReference type="NCBI Taxonomy" id="700274"/>
    <lineage>
        <taxon>Bacteria</taxon>
        <taxon>Bacillati</taxon>
        <taxon>Actinomycetota</taxon>
        <taxon>Actinomycetes</taxon>
        <taxon>Pseudonocardiales</taxon>
        <taxon>Pseudonocardiaceae</taxon>
        <taxon>Amycolatopsis</taxon>
    </lineage>
</organism>
<dbReference type="Pfam" id="PF26468">
    <property type="entry name" value="GIY_YIG_3"/>
    <property type="match status" value="1"/>
</dbReference>
<dbReference type="EMBL" id="JADBEJ010000005">
    <property type="protein sequence ID" value="MBE1577534.1"/>
    <property type="molecule type" value="Genomic_DNA"/>
</dbReference>
<keyword evidence="3" id="KW-1185">Reference proteome</keyword>
<name>A0ABR9LA23_9PSEU</name>
<evidence type="ECO:0000313" key="3">
    <source>
        <dbReference type="Proteomes" id="UP000656548"/>
    </source>
</evidence>
<sequence>MRDTDLAEFYTLLRRLGSPRLLSEATGRDGWPSHGVYFFFEDGELRTDGSPRVVRVGTHGLGSGSRTKLWQRLAQHRGTLKGSGNHRASIFRRHVGTALIKRDQGSDDLLTAWTGKRRLPEWAAAETEIERQVSEYVGRMRFVCLAVPTEADGSSLRGDIERNSIALLSNRRDSTDRPSTGWLGQYATSEKVRESRLWNVNHIDEDHKPEFLASFRTLTSR</sequence>
<evidence type="ECO:0000313" key="2">
    <source>
        <dbReference type="EMBL" id="MBE1577534.1"/>
    </source>
</evidence>
<gene>
    <name evidence="2" type="ORF">H4W30_004594</name>
</gene>
<dbReference type="RefSeq" id="WP_225949826.1">
    <property type="nucleotide sequence ID" value="NZ_JADBEJ010000005.1"/>
</dbReference>
<feature type="domain" description="GIY-YIG" evidence="1">
    <location>
        <begin position="2"/>
        <end position="218"/>
    </location>
</feature>
<reference evidence="2 3" key="1">
    <citation type="submission" date="2020-10" db="EMBL/GenBank/DDBJ databases">
        <title>Sequencing the genomes of 1000 actinobacteria strains.</title>
        <authorList>
            <person name="Klenk H.-P."/>
        </authorList>
    </citation>
    <scope>NUCLEOTIDE SEQUENCE [LARGE SCALE GENOMIC DNA]</scope>
    <source>
        <strain evidence="2 3">DSM 46661</strain>
    </source>
</reference>
<dbReference type="Proteomes" id="UP000656548">
    <property type="component" value="Unassembled WGS sequence"/>
</dbReference>